<evidence type="ECO:0000256" key="2">
    <source>
        <dbReference type="ARBA" id="ARBA00022741"/>
    </source>
</evidence>
<keyword evidence="5 12" id="KW-0067">ATP-binding</keyword>
<evidence type="ECO:0000256" key="7">
    <source>
        <dbReference type="ARBA" id="ARBA00023235"/>
    </source>
</evidence>
<evidence type="ECO:0000256" key="11">
    <source>
        <dbReference type="ARBA" id="ARBA00048988"/>
    </source>
</evidence>
<keyword evidence="2 12" id="KW-0547">Nucleotide-binding</keyword>
<dbReference type="Gene3D" id="3.40.50.300">
    <property type="entry name" value="P-loop containing nucleotide triphosphate hydrolases"/>
    <property type="match status" value="3"/>
</dbReference>
<evidence type="ECO:0000256" key="10">
    <source>
        <dbReference type="ARBA" id="ARBA00034923"/>
    </source>
</evidence>
<protein>
    <recommendedName>
        <fullName evidence="9">DNA 3'-5' helicase</fullName>
        <ecNumber evidence="9">5.6.2.4</ecNumber>
    </recommendedName>
    <alternativeName>
        <fullName evidence="10">DNA 3'-5' helicase II</fullName>
    </alternativeName>
</protein>
<evidence type="ECO:0000256" key="12">
    <source>
        <dbReference type="PROSITE-ProRule" id="PRU00560"/>
    </source>
</evidence>
<dbReference type="Gene3D" id="1.10.486.10">
    <property type="entry name" value="PCRA, domain 4"/>
    <property type="match status" value="1"/>
</dbReference>
<dbReference type="InterPro" id="IPR027417">
    <property type="entry name" value="P-loop_NTPase"/>
</dbReference>
<dbReference type="GO" id="GO:0003677">
    <property type="term" value="F:DNA binding"/>
    <property type="evidence" value="ECO:0007669"/>
    <property type="project" value="UniProtKB-KW"/>
</dbReference>
<dbReference type="AlphaFoldDB" id="A0A140IDE9"/>
<dbReference type="EC" id="5.6.2.4" evidence="9"/>
<dbReference type="Proteomes" id="UP000036902">
    <property type="component" value="Chromosome"/>
</dbReference>
<feature type="binding site" evidence="12">
    <location>
        <begin position="40"/>
        <end position="47"/>
    </location>
    <ligand>
        <name>ATP</name>
        <dbReference type="ChEBI" id="CHEBI:30616"/>
    </ligand>
</feature>
<evidence type="ECO:0000313" key="16">
    <source>
        <dbReference type="Proteomes" id="UP000036902"/>
    </source>
</evidence>
<dbReference type="InterPro" id="IPR000212">
    <property type="entry name" value="DNA_helicase_UvrD/REP"/>
</dbReference>
<evidence type="ECO:0000256" key="4">
    <source>
        <dbReference type="ARBA" id="ARBA00022806"/>
    </source>
</evidence>
<keyword evidence="6" id="KW-0238">DNA-binding</keyword>
<dbReference type="GO" id="GO:0016887">
    <property type="term" value="F:ATP hydrolysis activity"/>
    <property type="evidence" value="ECO:0007669"/>
    <property type="project" value="RHEA"/>
</dbReference>
<sequence length="752" mass="85269">MLPINYRGASSVRFVPGDFQPTAEQLAIQRCQNRYVIAMSAAGSGKSTTIALKVMENVRYGKDPRKILVLTFSREAAQVIRRMIAKLSNDAQLANAIRCVAFDDFCVEVLNGFGYERADQLSSMDEVCAYVRKAAANIKKREDDRVRPLEIALPEHNEQIAEFVRNARLMKANLLSPDLDEDETYEDRAIRYGLPESFFYIYREVERVRGTGSYYDDRPAAWRSEFDATFDLARMLIETQGRIRMPTYEFVAVDELQDMNPASYEVLKWLLDPSRESVEGSIAAEILGPKPVYFIGAGDFDQIIHGWAGSNIRFMKECFGAEWPSSSVVRLTLSSTYRHGPIMAKMVSALMGDGSDNERVRSGRSHKTEVRVERYADHGAAAGKLVTALVDFRKRGGRLDDTAIILRSPYQSILVENALFEAGLNWRIEGMESYLMRPEVLALRGIMAFALDDLTTIPGDDKFSRVISSLLLWQQFEWAPERLQGKYLKDAAKDPGLNFQHFLQGVLLRPRTIYDRRVARLSWERQSMEETALLERIQALNRSGQTAKAEELRRRSDYESSTVEETSEERRNRLRLDASVALIRGAAPDAPAHVLLEQVVATLDMKNKARLLFVDPAMARMVSQSLDGFVQSAKRRNCSLREFANWLKDVDIALRKARPMNTLLVCSVEAAKGQEFEAVLLPFLEAGVFPARDADPHEERNRFYVAVTRVCDELTLLVPEDEQRVSPYVKSLKVARSLREGGFLDRCSDDNR</sequence>
<comment type="catalytic activity">
    <reaction evidence="11">
        <text>ATP + H2O = ADP + phosphate + H(+)</text>
        <dbReference type="Rhea" id="RHEA:13065"/>
        <dbReference type="ChEBI" id="CHEBI:15377"/>
        <dbReference type="ChEBI" id="CHEBI:15378"/>
        <dbReference type="ChEBI" id="CHEBI:30616"/>
        <dbReference type="ChEBI" id="CHEBI:43474"/>
        <dbReference type="ChEBI" id="CHEBI:456216"/>
        <dbReference type="EC" id="5.6.2.4"/>
    </reaction>
</comment>
<comment type="similarity">
    <text evidence="1">Belongs to the helicase family. UvrD subfamily.</text>
</comment>
<dbReference type="InterPro" id="IPR013986">
    <property type="entry name" value="DExx_box_DNA_helicase_dom_sf"/>
</dbReference>
<name>A0A140IDE9_9RHOO</name>
<keyword evidence="3 12" id="KW-0378">Hydrolase</keyword>
<evidence type="ECO:0000256" key="5">
    <source>
        <dbReference type="ARBA" id="ARBA00022840"/>
    </source>
</evidence>
<evidence type="ECO:0000256" key="6">
    <source>
        <dbReference type="ARBA" id="ARBA00023125"/>
    </source>
</evidence>
<dbReference type="GO" id="GO:0000725">
    <property type="term" value="P:recombinational repair"/>
    <property type="evidence" value="ECO:0007669"/>
    <property type="project" value="TreeGrafter"/>
</dbReference>
<gene>
    <name evidence="15" type="ORF">AC731_001720</name>
</gene>
<dbReference type="KEGG" id="thu:AC731_001720"/>
<dbReference type="PANTHER" id="PTHR11070:SF2">
    <property type="entry name" value="ATP-DEPENDENT DNA HELICASE SRS2"/>
    <property type="match status" value="1"/>
</dbReference>
<evidence type="ECO:0000256" key="13">
    <source>
        <dbReference type="SAM" id="MobiDB-lite"/>
    </source>
</evidence>
<dbReference type="Pfam" id="PF13361">
    <property type="entry name" value="UvrD_C"/>
    <property type="match status" value="1"/>
</dbReference>
<keyword evidence="4 12" id="KW-0347">Helicase</keyword>
<dbReference type="EMBL" id="CP014646">
    <property type="protein sequence ID" value="AMO35774.1"/>
    <property type="molecule type" value="Genomic_DNA"/>
</dbReference>
<evidence type="ECO:0000256" key="8">
    <source>
        <dbReference type="ARBA" id="ARBA00034617"/>
    </source>
</evidence>
<dbReference type="STRING" id="1134435.AC731_001720"/>
<keyword evidence="16" id="KW-1185">Reference proteome</keyword>
<evidence type="ECO:0000313" key="15">
    <source>
        <dbReference type="EMBL" id="AMO35774.1"/>
    </source>
</evidence>
<comment type="catalytic activity">
    <reaction evidence="8">
        <text>Couples ATP hydrolysis with the unwinding of duplex DNA by translocating in the 3'-5' direction.</text>
        <dbReference type="EC" id="5.6.2.4"/>
    </reaction>
</comment>
<evidence type="ECO:0000256" key="3">
    <source>
        <dbReference type="ARBA" id="ARBA00022801"/>
    </source>
</evidence>
<organism evidence="15 16">
    <name type="scientific">Thauera humireducens</name>
    <dbReference type="NCBI Taxonomy" id="1134435"/>
    <lineage>
        <taxon>Bacteria</taxon>
        <taxon>Pseudomonadati</taxon>
        <taxon>Pseudomonadota</taxon>
        <taxon>Betaproteobacteria</taxon>
        <taxon>Rhodocyclales</taxon>
        <taxon>Zoogloeaceae</taxon>
        <taxon>Thauera</taxon>
    </lineage>
</organism>
<evidence type="ECO:0000259" key="14">
    <source>
        <dbReference type="PROSITE" id="PS51198"/>
    </source>
</evidence>
<dbReference type="RefSeq" id="WP_048708878.1">
    <property type="nucleotide sequence ID" value="NZ_CP014646.1"/>
</dbReference>
<dbReference type="PROSITE" id="PS51198">
    <property type="entry name" value="UVRD_HELICASE_ATP_BIND"/>
    <property type="match status" value="1"/>
</dbReference>
<proteinExistence type="inferred from homology"/>
<dbReference type="PANTHER" id="PTHR11070">
    <property type="entry name" value="UVRD / RECB / PCRA DNA HELICASE FAMILY MEMBER"/>
    <property type="match status" value="1"/>
</dbReference>
<dbReference type="InterPro" id="IPR014016">
    <property type="entry name" value="UvrD-like_ATP-bd"/>
</dbReference>
<feature type="domain" description="UvrD-like helicase ATP-binding" evidence="14">
    <location>
        <begin position="19"/>
        <end position="340"/>
    </location>
</feature>
<accession>A0A140IDE9</accession>
<dbReference type="SUPFAM" id="SSF52540">
    <property type="entry name" value="P-loop containing nucleoside triphosphate hydrolases"/>
    <property type="match status" value="1"/>
</dbReference>
<dbReference type="Gene3D" id="1.10.10.160">
    <property type="match status" value="1"/>
</dbReference>
<dbReference type="InterPro" id="IPR014017">
    <property type="entry name" value="DNA_helicase_UvrD-like_C"/>
</dbReference>
<keyword evidence="7" id="KW-0413">Isomerase</keyword>
<dbReference type="GO" id="GO:0043138">
    <property type="term" value="F:3'-5' DNA helicase activity"/>
    <property type="evidence" value="ECO:0007669"/>
    <property type="project" value="UniProtKB-EC"/>
</dbReference>
<dbReference type="Pfam" id="PF00580">
    <property type="entry name" value="UvrD-helicase"/>
    <property type="match status" value="1"/>
</dbReference>
<reference evidence="16" key="1">
    <citation type="submission" date="2016-03" db="EMBL/GenBank/DDBJ databases">
        <authorList>
            <person name="Ma C."/>
            <person name="Zhou S."/>
            <person name="Yang G."/>
        </authorList>
    </citation>
    <scope>NUCLEOTIDE SEQUENCE [LARGE SCALE GENOMIC DNA]</scope>
    <source>
        <strain evidence="16">SgZ-1</strain>
    </source>
</reference>
<dbReference type="GO" id="GO:0005524">
    <property type="term" value="F:ATP binding"/>
    <property type="evidence" value="ECO:0007669"/>
    <property type="project" value="UniProtKB-UniRule"/>
</dbReference>
<evidence type="ECO:0000256" key="1">
    <source>
        <dbReference type="ARBA" id="ARBA00009922"/>
    </source>
</evidence>
<evidence type="ECO:0000256" key="9">
    <source>
        <dbReference type="ARBA" id="ARBA00034808"/>
    </source>
</evidence>
<feature type="region of interest" description="Disordered" evidence="13">
    <location>
        <begin position="551"/>
        <end position="570"/>
    </location>
</feature>